<dbReference type="Gramene" id="ERN18636">
    <property type="protein sequence ID" value="ERN18636"/>
    <property type="gene ID" value="AMTR_s00065p00171490"/>
</dbReference>
<dbReference type="PANTHER" id="PTHR36884">
    <property type="entry name" value="FIP1[III]-LIKE PROTEIN"/>
    <property type="match status" value="1"/>
</dbReference>
<feature type="region of interest" description="Disordered" evidence="5">
    <location>
        <begin position="854"/>
        <end position="1333"/>
    </location>
</feature>
<feature type="compositionally biased region" description="Basic and acidic residues" evidence="5">
    <location>
        <begin position="63"/>
        <end position="74"/>
    </location>
</feature>
<dbReference type="OMA" id="HGDGILP"/>
<feature type="compositionally biased region" description="Basic and acidic residues" evidence="5">
    <location>
        <begin position="656"/>
        <end position="696"/>
    </location>
</feature>
<evidence type="ECO:0000256" key="2">
    <source>
        <dbReference type="ARBA" id="ARBA00007459"/>
    </source>
</evidence>
<dbReference type="EMBL" id="KI392088">
    <property type="protein sequence ID" value="ERN18636.1"/>
    <property type="molecule type" value="Genomic_DNA"/>
</dbReference>
<gene>
    <name evidence="7" type="ORF">AMTR_s00065p00171490</name>
</gene>
<dbReference type="InterPro" id="IPR007854">
    <property type="entry name" value="Fip1_dom"/>
</dbReference>
<feature type="compositionally biased region" description="Basic and acidic residues" evidence="5">
    <location>
        <begin position="1073"/>
        <end position="1140"/>
    </location>
</feature>
<evidence type="ECO:0000256" key="4">
    <source>
        <dbReference type="ARBA" id="ARBA00023242"/>
    </source>
</evidence>
<feature type="compositionally biased region" description="Acidic residues" evidence="5">
    <location>
        <begin position="143"/>
        <end position="153"/>
    </location>
</feature>
<feature type="compositionally biased region" description="Acidic residues" evidence="5">
    <location>
        <begin position="185"/>
        <end position="198"/>
    </location>
</feature>
<feature type="compositionally biased region" description="Basic and acidic residues" evidence="5">
    <location>
        <begin position="173"/>
        <end position="184"/>
    </location>
</feature>
<organism evidence="7 8">
    <name type="scientific">Amborella trichopoda</name>
    <dbReference type="NCBI Taxonomy" id="13333"/>
    <lineage>
        <taxon>Eukaryota</taxon>
        <taxon>Viridiplantae</taxon>
        <taxon>Streptophyta</taxon>
        <taxon>Embryophyta</taxon>
        <taxon>Tracheophyta</taxon>
        <taxon>Spermatophyta</taxon>
        <taxon>Magnoliopsida</taxon>
        <taxon>Amborellales</taxon>
        <taxon>Amborellaceae</taxon>
        <taxon>Amborella</taxon>
    </lineage>
</organism>
<accession>U5CZ71</accession>
<dbReference type="PANTHER" id="PTHR36884:SF1">
    <property type="entry name" value="FIP1[V]-LIKE PROTEIN"/>
    <property type="match status" value="1"/>
</dbReference>
<keyword evidence="4" id="KW-0539">Nucleus</keyword>
<dbReference type="InterPro" id="IPR044976">
    <property type="entry name" value="FIPS5/FIPS3-like"/>
</dbReference>
<reference evidence="8" key="1">
    <citation type="journal article" date="2013" name="Science">
        <title>The Amborella genome and the evolution of flowering plants.</title>
        <authorList>
            <consortium name="Amborella Genome Project"/>
        </authorList>
    </citation>
    <scope>NUCLEOTIDE SEQUENCE [LARGE SCALE GENOMIC DNA]</scope>
</reference>
<comment type="subcellular location">
    <subcellularLocation>
        <location evidence="1">Nucleus</location>
    </subcellularLocation>
</comment>
<dbReference type="Proteomes" id="UP000017836">
    <property type="component" value="Unassembled WGS sequence"/>
</dbReference>
<feature type="compositionally biased region" description="Basic and acidic residues" evidence="5">
    <location>
        <begin position="1147"/>
        <end position="1172"/>
    </location>
</feature>
<feature type="region of interest" description="Disordered" evidence="5">
    <location>
        <begin position="1365"/>
        <end position="1406"/>
    </location>
</feature>
<feature type="compositionally biased region" description="Basic and acidic residues" evidence="5">
    <location>
        <begin position="1389"/>
        <end position="1398"/>
    </location>
</feature>
<evidence type="ECO:0000256" key="1">
    <source>
        <dbReference type="ARBA" id="ARBA00004123"/>
    </source>
</evidence>
<evidence type="ECO:0000313" key="7">
    <source>
        <dbReference type="EMBL" id="ERN18636.1"/>
    </source>
</evidence>
<proteinExistence type="inferred from homology"/>
<dbReference type="GO" id="GO:0016607">
    <property type="term" value="C:nuclear speck"/>
    <property type="evidence" value="ECO:0000318"/>
    <property type="project" value="GO_Central"/>
</dbReference>
<dbReference type="eggNOG" id="KOG1049">
    <property type="taxonomic scope" value="Eukaryota"/>
</dbReference>
<dbReference type="STRING" id="13333.U5CZ71"/>
<sequence>MEEEDEFGDLYTDVLTSSSSNPPLLSSSLNPISLSLLPHQNDEEILYETLISPKIRGSGTKNEATDEREPETLEKPAPQVGPETDGWHDDRGGDAGCDTKGSSDGIDLMGSEQIPGLIPGLSAGPFKAELFPSSETRVQQEKGEEEWDSDSEDDLKIVLNEGHDILGPGPSALERRDDDGHGDNVDDDDEDDDDDGDDFVIVAGGDPHAQVVEDQDWVEDPSQIATDGDKPGAVDDRGQVAKVNAGVVARVGFGGHGYHMHHSQFKYVRPGAATATGGVVNNVPSVPGQVRSLAPMGPMSGRGRGDWRPMGGKIVPNMQKGFHAGYGLQTWANNSAMRGFNGMEFTLPSHKTVFDIDIDAFEEKPWRQPGVDTSDFFNFGLDEDTWKEYCKQLEQLRLEATMQSKIRVYESGRSEQDYDPDLPPELAAAAGLHDPSMDNQHINKTDIGSSDAAGLVRGSTRVRPQIPTGRAIQVEGGYGERLPSIDTRPPRFREPDSIIEIIPQGTPEDDSVPSNDAAEQADNGHESEGLRNEGQEVEEDSKQVDADSIEQFPQSYDGRKREMVPNRRGPILGPVHNTVREGDGILPFPPEAPLQYHPGSKVRAPIYPMGLLGAPHGGRGWSQGPTVHERYLPINNEPPNVPILDESIRDHRKKEKSFDSMEYKRSSEVPRPALDEVAREQSVDQRGDAMDSEHMLPEQVADEGEEVISDMKMPNEANEDIGSSVHPGKRQKLSSLIEPLPSLREPVDDLKASRSDNSRGRSGSSKDYPKRHEVGEEEEVEDGRVRQLGEGKRRHGEEESSFRRKDDYVRDGRHEADRKRVAMKGREDVYRRAGNGAYPLREWALDVPHFIRKNEGFDRLKERENGMGSWPWREEDTRGRREKDEDLRRRDRVEEMGSKHRGKGHEASRSEKDELNHLRKRADDFDWRAHHDKEVSRQREGDDFSLVRHDALDDPRVKRRKDEEVQRRERDDKEDNIYRVREDASRRKREKDDSLDHRRREDRARSRDRPEDHHSFRQRERDSSWRQREREDHHRGESEGRSAQLSREREDARGSARSDRTMEERAWVGGSRAIKDGSKSMGSDKDHHLKDKRRHSEQQPKIRDRIEEDTSTRRRGREESAYSRESHPINEERNFRREKSTTQNESESQRMYKDRSKESNTRKIKESERVDQNDLASVASNKHDRAVSHRNEKVARRDVPYQATSNAFTGRGEPRDRNHPRYSSTSKKSSDHDSHVRQSAKPPKPSEEGVSDDESSRRGRSKLERWTSHKDREGNPQPKATRESESSEPEKIEALVFDQEDLEREDEQDVKRENEKLQSLGEEENSIGFEMKGTSNDDWLVVDADRNGEDRHLETVEKLKKRSERFKLPMPGEKESSRRVESEAASQSEHVEIKQERPARKRRWVS</sequence>
<feature type="compositionally biased region" description="Basic and acidic residues" evidence="5">
    <location>
        <begin position="854"/>
        <end position="865"/>
    </location>
</feature>
<dbReference type="GO" id="GO:0003723">
    <property type="term" value="F:RNA binding"/>
    <property type="evidence" value="ECO:0000318"/>
    <property type="project" value="GO_Central"/>
</dbReference>
<feature type="compositionally biased region" description="Basic and acidic residues" evidence="5">
    <location>
        <begin position="1254"/>
        <end position="1293"/>
    </location>
</feature>
<feature type="compositionally biased region" description="Low complexity" evidence="5">
    <location>
        <begin position="17"/>
        <end position="29"/>
    </location>
</feature>
<dbReference type="Pfam" id="PF05182">
    <property type="entry name" value="Fip1"/>
    <property type="match status" value="1"/>
</dbReference>
<protein>
    <recommendedName>
        <fullName evidence="6">Pre-mRNA polyadenylation factor Fip1 domain-containing protein</fullName>
    </recommendedName>
</protein>
<keyword evidence="3" id="KW-0507">mRNA processing</keyword>
<evidence type="ECO:0000256" key="5">
    <source>
        <dbReference type="SAM" id="MobiDB-lite"/>
    </source>
</evidence>
<keyword evidence="8" id="KW-1185">Reference proteome</keyword>
<dbReference type="GO" id="GO:0006397">
    <property type="term" value="P:mRNA processing"/>
    <property type="evidence" value="ECO:0007669"/>
    <property type="project" value="UniProtKB-KW"/>
</dbReference>
<evidence type="ECO:0000313" key="8">
    <source>
        <dbReference type="Proteomes" id="UP000017836"/>
    </source>
</evidence>
<evidence type="ECO:0000259" key="6">
    <source>
        <dbReference type="Pfam" id="PF05182"/>
    </source>
</evidence>
<name>U5CZ71_AMBTC</name>
<feature type="compositionally biased region" description="Acidic residues" evidence="5">
    <location>
        <begin position="1298"/>
        <end position="1308"/>
    </location>
</feature>
<feature type="compositionally biased region" description="Basic and acidic residues" evidence="5">
    <location>
        <begin position="1181"/>
        <end position="1199"/>
    </location>
</feature>
<dbReference type="HOGENOM" id="CLU_006491_1_0_1"/>
<feature type="compositionally biased region" description="Basic and acidic residues" evidence="5">
    <location>
        <begin position="745"/>
        <end position="759"/>
    </location>
</feature>
<feature type="compositionally biased region" description="Basic and acidic residues" evidence="5">
    <location>
        <begin position="782"/>
        <end position="824"/>
    </location>
</feature>
<evidence type="ECO:0000256" key="3">
    <source>
        <dbReference type="ARBA" id="ARBA00022664"/>
    </source>
</evidence>
<comment type="similarity">
    <text evidence="2">Belongs to the FIP1 family.</text>
</comment>
<feature type="domain" description="Pre-mRNA polyadenylation factor Fip1" evidence="6">
    <location>
        <begin position="355"/>
        <end position="397"/>
    </location>
</feature>
<dbReference type="KEGG" id="atr:18447005"/>
<feature type="region of interest" description="Disordered" evidence="5">
    <location>
        <begin position="55"/>
        <end position="198"/>
    </location>
</feature>
<feature type="region of interest" description="Disordered" evidence="5">
    <location>
        <begin position="1"/>
        <end position="29"/>
    </location>
</feature>
<feature type="compositionally biased region" description="Basic and acidic residues" evidence="5">
    <location>
        <begin position="1372"/>
        <end position="1382"/>
    </location>
</feature>
<dbReference type="OrthoDB" id="1917198at2759"/>
<feature type="compositionally biased region" description="Basic and acidic residues" evidence="5">
    <location>
        <begin position="872"/>
        <end position="1066"/>
    </location>
</feature>
<feature type="region of interest" description="Disordered" evidence="5">
    <location>
        <begin position="289"/>
        <end position="309"/>
    </location>
</feature>
<feature type="region of interest" description="Disordered" evidence="5">
    <location>
        <begin position="652"/>
        <end position="824"/>
    </location>
</feature>
<feature type="region of interest" description="Disordered" evidence="5">
    <location>
        <begin position="473"/>
        <end position="576"/>
    </location>
</feature>
<dbReference type="GO" id="GO:0006396">
    <property type="term" value="P:RNA processing"/>
    <property type="evidence" value="ECO:0000318"/>
    <property type="project" value="GO_Central"/>
</dbReference>
<feature type="compositionally biased region" description="Basic and acidic residues" evidence="5">
    <location>
        <begin position="522"/>
        <end position="545"/>
    </location>
</feature>